<dbReference type="Proteomes" id="UP000663843">
    <property type="component" value="Unassembled WGS sequence"/>
</dbReference>
<organism evidence="2 3">
    <name type="scientific">Rhizoctonia solani</name>
    <dbReference type="NCBI Taxonomy" id="456999"/>
    <lineage>
        <taxon>Eukaryota</taxon>
        <taxon>Fungi</taxon>
        <taxon>Dikarya</taxon>
        <taxon>Basidiomycota</taxon>
        <taxon>Agaricomycotina</taxon>
        <taxon>Agaricomycetes</taxon>
        <taxon>Cantharellales</taxon>
        <taxon>Ceratobasidiaceae</taxon>
        <taxon>Rhizoctonia</taxon>
    </lineage>
</organism>
<dbReference type="EMBL" id="CAJMWT010007095">
    <property type="protein sequence ID" value="CAE6522612.1"/>
    <property type="molecule type" value="Genomic_DNA"/>
</dbReference>
<reference evidence="2" key="1">
    <citation type="submission" date="2021-01" db="EMBL/GenBank/DDBJ databases">
        <authorList>
            <person name="Kaushik A."/>
        </authorList>
    </citation>
    <scope>NUCLEOTIDE SEQUENCE</scope>
    <source>
        <strain evidence="2">AG2-2IIIB</strain>
    </source>
</reference>
<evidence type="ECO:0000313" key="3">
    <source>
        <dbReference type="Proteomes" id="UP000663843"/>
    </source>
</evidence>
<protein>
    <recommendedName>
        <fullName evidence="4">MYND-type domain-containing protein</fullName>
    </recommendedName>
</protein>
<evidence type="ECO:0000256" key="1">
    <source>
        <dbReference type="SAM" id="MobiDB-lite"/>
    </source>
</evidence>
<feature type="region of interest" description="Disordered" evidence="1">
    <location>
        <begin position="1"/>
        <end position="23"/>
    </location>
</feature>
<proteinExistence type="predicted"/>
<comment type="caution">
    <text evidence="2">The sequence shown here is derived from an EMBL/GenBank/DDBJ whole genome shotgun (WGS) entry which is preliminary data.</text>
</comment>
<dbReference type="AlphaFoldDB" id="A0A8H3DCU3"/>
<name>A0A8H3DCU3_9AGAM</name>
<sequence>MSSSSHPLWGRSTDSYEVPSDMGRSDISVDAERAGLLALQKVYQVPTGDPGSSQANDHISISTLESALALASDPRTIRHFVKRPAISGCSYLMQTITTETTATPSSFSYEYGRLCLNLLAYILNACLIEHWGKVKDTLNVCDRHPDSAAHRAFAAMVAREVDTRFDTLKDGGDCDWALGWSISHRHPRQTPLISRSDASALLSVLHPHHNHDWETLSYLLYELALQYMLVADKNQREATLRVVDSNKIVDKWQMHPKHVDPQDSRCIMTALIYIIAGEDKDLLSARDPYIMLRFVPLATDVETQDLLPEVILLTIVYCWAMLTDLDDEDEIEIFIQCFVGCLQSLIHPPHNRPYSLTPMTQAQIIDTMHDSDFLDLMARSIIRLKTGQSRSHTELNFGILRGLGVFFNDLLRAVPEINLAESFEDYVPIWWKVNQHLLTTKFSIPTLPISHEYHYDQCAVTWLEIAEILSLKWAIDNYANMKCYNGRCPMAHSTISQGARYTCAGCMRTMYCDARCQMVDWGFGGINPPDQESPVCGVNNRYTARRK</sequence>
<accession>A0A8H3DCU3</accession>
<evidence type="ECO:0008006" key="4">
    <source>
        <dbReference type="Google" id="ProtNLM"/>
    </source>
</evidence>
<evidence type="ECO:0000313" key="2">
    <source>
        <dbReference type="EMBL" id="CAE6522612.1"/>
    </source>
</evidence>
<gene>
    <name evidence="2" type="ORF">RDB_LOCUS167558</name>
</gene>
<dbReference type="SUPFAM" id="SSF144232">
    <property type="entry name" value="HIT/MYND zinc finger-like"/>
    <property type="match status" value="1"/>
</dbReference>